<dbReference type="Pfam" id="PF01580">
    <property type="entry name" value="FtsK_SpoIIIE"/>
    <property type="match status" value="2"/>
</dbReference>
<dbReference type="InterPro" id="IPR027417">
    <property type="entry name" value="P-loop_NTPase"/>
</dbReference>
<dbReference type="GO" id="GO:0003677">
    <property type="term" value="F:DNA binding"/>
    <property type="evidence" value="ECO:0007669"/>
    <property type="project" value="InterPro"/>
</dbReference>
<dbReference type="PANTHER" id="PTHR22683">
    <property type="entry name" value="SPORULATION PROTEIN RELATED"/>
    <property type="match status" value="1"/>
</dbReference>
<evidence type="ECO:0000256" key="2">
    <source>
        <dbReference type="ARBA" id="ARBA00022840"/>
    </source>
</evidence>
<feature type="domain" description="FtsK" evidence="7">
    <location>
        <begin position="674"/>
        <end position="866"/>
    </location>
</feature>
<keyword evidence="9" id="KW-1185">Reference proteome</keyword>
<feature type="region of interest" description="Disordered" evidence="5">
    <location>
        <begin position="1"/>
        <end position="21"/>
    </location>
</feature>
<dbReference type="Proteomes" id="UP000005940">
    <property type="component" value="Chromosome"/>
</dbReference>
<proteinExistence type="predicted"/>
<keyword evidence="8" id="KW-0132">Cell division</keyword>
<feature type="binding site" evidence="3">
    <location>
        <begin position="692"/>
        <end position="699"/>
    </location>
    <ligand>
        <name>ATP</name>
        <dbReference type="ChEBI" id="CHEBI:30616"/>
    </ligand>
</feature>
<keyword evidence="2 3" id="KW-0067">ATP-binding</keyword>
<evidence type="ECO:0000259" key="7">
    <source>
        <dbReference type="PROSITE" id="PS50901"/>
    </source>
</evidence>
<sequence>MRLTVTVADPDPAPDVDTEGRSADFLIDTDPRVPAGDLAAELFRQLHGRPAATAPVLHLGAEPVPADRPVGEAGLLPGGVLGLGAPLPLPGREPDGTAELRAVGGADAGAVFRLPPGEYAVGADVSCTVRLTADGLPGTAARLRIGADGSAEVRSVPAGAEPVPYGAEPVPYGAEPVPYGDGARSERHTVLLDGEPAPDWTPFPVGGILTAGPVLLERTEPSRPDAALQRSDDGTGLDYNRPPRLLPPPVQDRFRMPGRPAKPPRSPLQLVMIFAPLLMALVFVVVLGNARFLIFGLLSPVIALASQLSSKRRGKESYEDQLKEYEARRARLDRDVAAAVTAEERARRAACPDPAAVTLIATGPRQRLWERRWRDRDFLLLRLGVADRPAHLELEDPDEAEHRRRIVRTTHAVPVAVPLRTAGVAGVAGGAAAAPLVRWLIGQAAALHSPSDLRICVLSGNRDRLGDADRWSWLHWLPHAAPLGDGLLGTAGTSAESTGRRIAELAVLVAARQEAGDRAPRGGAAGEPDVLVVLDGARRLRSLPGMIPLLREGPAFGVYFLCVDEEARLLPEECQAVAVADAGGPGRLRVEQADADPVDDVLMDAPGPGWINGIARSLAPVRDVGDDTEESLLPVAARLLDVLGLEPPTGDAIAAGWTAGGGRSTRAVIGEGVDGPFAVDLAADGPHALIAGTTGAGKSELLQSLVASLAVANRPDELNFVLVDYKGGSAFAECEDLPHTVGMVTDLDTHLVERALVSLGAELKRRERILAAAAAKDIDDYLEKRTRTPGLGPMPRLVLVIDEFASMVRELPDFVTGLVGIAQRGRSLGIHLVLATQRPSGAVTSDIRANTNLRIALRTTDTGESRDIIDASEAGRISPRTPGRAYARLGHAALLPFQTGRIGGRRIQPTAATADEPDPPRVTEMAWELLGEPPAPAPAGERTAVVQSVTDLAVLVEAVREAAARLDLPEARRPWLPPLPELLTLDELPGPGAPDARDGSLAPVPYGLVDLPDEQDRRPLLLDLDTLGHLHLIGSPRGGRSQLLRTLAAAVARAHSSADVHLYGLDCGNGALAALAGLPHCGAVVDRSQSERVARLLTRLAEETARRRTLLGRAGTADLTELRRSLPDAERPPHVLLLIDRFETFERDFGAYDQGAVLDTLLALLREGASAGIHVVITGDRVLTQSRFAATTEDKLVLRLNERNDYAMAGLSPRTVPATMPPGRAIDVRTGRSTHLALIAPDPAGAAQAEALAALAERVRDRDTAVPAARRPFRVDLLPSELSFDDAWSRRPAEASPLWAMAGVGGDELTAIGTDLSRVPSFLIAGPARSGRSTLLLTMARSLLAHGTGIVVVAPFASPLRALAGRPGVAAVFTEADPSVAAFRTALGRIDSPAGAVLVDDADMLIGAEIDGDLSALARGSAGDGWGLVVAGNNEALFSGVPGWHALVRRNRCGALLAPRALGDGEILGLRVPHGLLGADTEPGRAHLHLGDGRFRTVRVPAPAPDGAAVPTG</sequence>
<keyword evidence="6" id="KW-0472">Membrane</keyword>
<dbReference type="CDD" id="cd01127">
    <property type="entry name" value="TrwB_TraG_TraD_VirD4"/>
    <property type="match status" value="1"/>
</dbReference>
<feature type="compositionally biased region" description="Low complexity" evidence="5">
    <location>
        <begin position="1"/>
        <end position="10"/>
    </location>
</feature>
<keyword evidence="6" id="KW-0812">Transmembrane</keyword>
<reference evidence="8 9" key="1">
    <citation type="journal article" date="2012" name="J. Bacteriol.">
        <title>Draft genome of Streptomyces tsukubaensis NRRL 18488, the producer of the clinically important immunosuppressant tacrolimus (FK506).</title>
        <authorList>
            <person name="Barreiro C."/>
            <person name="Prieto C."/>
            <person name="Sola-Landa A."/>
            <person name="Solera E."/>
            <person name="Martinez-Castro M."/>
            <person name="Perez-Redondo R."/>
            <person name="Garcia-Estrada C."/>
            <person name="Aparicio J.F."/>
            <person name="Fernandez-Martinez L.T."/>
            <person name="Santos-Aberturas J."/>
            <person name="Salehi-Najafabadi Z."/>
            <person name="Rodriguez-Garcia A."/>
            <person name="Tauch A."/>
            <person name="Martin J.F."/>
        </authorList>
    </citation>
    <scope>NUCLEOTIDE SEQUENCE [LARGE SCALE GENOMIC DNA]</scope>
    <source>
        <strain evidence="9">DSM 42081 / NBRC 108919 / NRRL 18488 / 9993</strain>
    </source>
</reference>
<feature type="transmembrane region" description="Helical" evidence="6">
    <location>
        <begin position="268"/>
        <end position="286"/>
    </location>
</feature>
<evidence type="ECO:0000313" key="9">
    <source>
        <dbReference type="Proteomes" id="UP000005940"/>
    </source>
</evidence>
<feature type="domain" description="FtsK" evidence="7">
    <location>
        <begin position="1017"/>
        <end position="1211"/>
    </location>
</feature>
<protein>
    <submittedName>
        <fullName evidence="8">Cell division protein FtsK</fullName>
    </submittedName>
</protein>
<organism evidence="8 9">
    <name type="scientific">Streptomyces tsukubensis (strain DSM 42081 / NBRC 108919 / NRRL 18488 / 9993)</name>
    <dbReference type="NCBI Taxonomy" id="1114943"/>
    <lineage>
        <taxon>Bacteria</taxon>
        <taxon>Bacillati</taxon>
        <taxon>Actinomycetota</taxon>
        <taxon>Actinomycetes</taxon>
        <taxon>Kitasatosporales</taxon>
        <taxon>Streptomycetaceae</taxon>
        <taxon>Streptomyces</taxon>
    </lineage>
</organism>
<feature type="region of interest" description="Disordered" evidence="5">
    <location>
        <begin position="221"/>
        <end position="263"/>
    </location>
</feature>
<dbReference type="SUPFAM" id="SSF52540">
    <property type="entry name" value="P-loop containing nucleoside triphosphate hydrolases"/>
    <property type="match status" value="2"/>
</dbReference>
<dbReference type="EMBL" id="CP029159">
    <property type="protein sequence ID" value="QKM67072.1"/>
    <property type="molecule type" value="Genomic_DNA"/>
</dbReference>
<dbReference type="InterPro" id="IPR002543">
    <property type="entry name" value="FtsK_dom"/>
</dbReference>
<dbReference type="PROSITE" id="PS50901">
    <property type="entry name" value="FTSK"/>
    <property type="match status" value="2"/>
</dbReference>
<feature type="binding site" evidence="3">
    <location>
        <begin position="1034"/>
        <end position="1041"/>
    </location>
    <ligand>
        <name>ATP</name>
        <dbReference type="ChEBI" id="CHEBI:30616"/>
    </ligand>
</feature>
<accession>A0A7G3UDK9</accession>
<name>A0A7G3UDK9_STRT9</name>
<evidence type="ECO:0000256" key="1">
    <source>
        <dbReference type="ARBA" id="ARBA00022741"/>
    </source>
</evidence>
<dbReference type="SMART" id="SM00382">
    <property type="entry name" value="AAA"/>
    <property type="match status" value="3"/>
</dbReference>
<dbReference type="Gene3D" id="3.40.50.300">
    <property type="entry name" value="P-loop containing nucleotide triphosphate hydrolases"/>
    <property type="match status" value="4"/>
</dbReference>
<feature type="coiled-coil region" evidence="4">
    <location>
        <begin position="308"/>
        <end position="342"/>
    </location>
</feature>
<dbReference type="InterPro" id="IPR050206">
    <property type="entry name" value="FtsK/SpoIIIE/SftA"/>
</dbReference>
<dbReference type="GO" id="GO:0051301">
    <property type="term" value="P:cell division"/>
    <property type="evidence" value="ECO:0007669"/>
    <property type="project" value="UniProtKB-KW"/>
</dbReference>
<dbReference type="RefSeq" id="WP_130585276.1">
    <property type="nucleotide sequence ID" value="NZ_CP029159.1"/>
</dbReference>
<evidence type="ECO:0000256" key="5">
    <source>
        <dbReference type="SAM" id="MobiDB-lite"/>
    </source>
</evidence>
<evidence type="ECO:0000256" key="3">
    <source>
        <dbReference type="PROSITE-ProRule" id="PRU00289"/>
    </source>
</evidence>
<dbReference type="PANTHER" id="PTHR22683:SF1">
    <property type="entry name" value="TYPE VII SECRETION SYSTEM PROTEIN ESSC"/>
    <property type="match status" value="1"/>
</dbReference>
<keyword evidence="1 3" id="KW-0547">Nucleotide-binding</keyword>
<keyword evidence="8" id="KW-0131">Cell cycle</keyword>
<keyword evidence="4" id="KW-0175">Coiled coil</keyword>
<evidence type="ECO:0000256" key="4">
    <source>
        <dbReference type="SAM" id="Coils"/>
    </source>
</evidence>
<keyword evidence="6" id="KW-1133">Transmembrane helix</keyword>
<dbReference type="GO" id="GO:0005524">
    <property type="term" value="F:ATP binding"/>
    <property type="evidence" value="ECO:0007669"/>
    <property type="project" value="UniProtKB-UniRule"/>
</dbReference>
<dbReference type="InterPro" id="IPR003593">
    <property type="entry name" value="AAA+_ATPase"/>
</dbReference>
<evidence type="ECO:0000256" key="6">
    <source>
        <dbReference type="SAM" id="Phobius"/>
    </source>
</evidence>
<gene>
    <name evidence="8" type="ORF">STSU_007715</name>
</gene>
<evidence type="ECO:0000313" key="8">
    <source>
        <dbReference type="EMBL" id="QKM67072.1"/>
    </source>
</evidence>